<feature type="transmembrane region" description="Helical" evidence="1">
    <location>
        <begin position="221"/>
        <end position="241"/>
    </location>
</feature>
<comment type="caution">
    <text evidence="2">The sequence shown here is derived from an EMBL/GenBank/DDBJ whole genome shotgun (WGS) entry which is preliminary data.</text>
</comment>
<evidence type="ECO:0008006" key="4">
    <source>
        <dbReference type="Google" id="ProtNLM"/>
    </source>
</evidence>
<name>A0A4Q1DAV1_9BACT</name>
<dbReference type="RefSeq" id="WP_164974083.1">
    <property type="nucleotide sequence ID" value="NZ_SDHZ01000001.1"/>
</dbReference>
<accession>A0A4Q1DAV1</accession>
<evidence type="ECO:0000313" key="2">
    <source>
        <dbReference type="EMBL" id="RXK85895.1"/>
    </source>
</evidence>
<organism evidence="2 3">
    <name type="scientific">Filimonas effusa</name>
    <dbReference type="NCBI Taxonomy" id="2508721"/>
    <lineage>
        <taxon>Bacteria</taxon>
        <taxon>Pseudomonadati</taxon>
        <taxon>Bacteroidota</taxon>
        <taxon>Chitinophagia</taxon>
        <taxon>Chitinophagales</taxon>
        <taxon>Chitinophagaceae</taxon>
        <taxon>Filimonas</taxon>
    </lineage>
</organism>
<evidence type="ECO:0000313" key="3">
    <source>
        <dbReference type="Proteomes" id="UP000290545"/>
    </source>
</evidence>
<keyword evidence="1" id="KW-0812">Transmembrane</keyword>
<sequence>MPPYVFSYYTGDESSDPLDRVPSRYTYSIDHFGFYNKSNHIDDNVPGTFAAYNSAALKQTFIDYLLTPVTYRAIAPGAAKWGLLKAVTNPAGGKFTYKYEQNKRLDLSGNEQNAPGVRVYETLSEDLTANSPAVTVKYKYALENGVSSGWGCNDDILPTYKTEKQTHIEEDHTSFTNYDKGGIYAYDDASLNTYRTIGSIVNIVSSVVITALLPGNVLGPVINFVFNFLFNFLLGAIAGLFGGGSTDRTIVEYNMYSPAFSNQSPFYYSRVEQFNEAASNGKTVFYFTKPANYSAEIASLQFPYANKPRYDSWKYGLPLKTETYNRNGIKVHAVENSYTFWSGSLNENYFSNRKIQPNRYYSGRYSDDGHIYGSAGVQQSWLTVDQYVYKKGRAFLSQITVSDYNETNAAEISRRTVSYSYNSTNHLVASEITQDSKGQLTGTNTYYACDYNDGAGSMIAALKNNNLNGIEVTTVDWKALNDLRLLIGARSVDFQSLPNGRIRPVVTYKTNLSEPVAASITYAVEPDNIHGYPFFEVRNQMTYDGQGNLVEIKDNENHVTSYIYGNNNRRIIAEVIGADAAKTMYTSFEPDSYLSVTNPPAGYDPGNNNRFSLDPFYVENNMCPTGDYCYNLKGELQLHIVPAESYIVSCWATATVNLLAGDNQPIPKSKTGPAINGWTYYEFAVPAGASNIHFAKVAANAASILVDEVRMYPAGAKMATTSYDPTLGKTAECDVNNRITYYEYDALGRLINVRNEFRNITKTYEYHYQLND</sequence>
<gene>
    <name evidence="2" type="ORF">ESB13_03540</name>
</gene>
<proteinExistence type="predicted"/>
<dbReference type="AlphaFoldDB" id="A0A4Q1DAV1"/>
<reference evidence="2 3" key="1">
    <citation type="submission" date="2019-01" db="EMBL/GenBank/DDBJ databases">
        <title>Filimonas sp. strain TTM-71.</title>
        <authorList>
            <person name="Chen W.-M."/>
        </authorList>
    </citation>
    <scope>NUCLEOTIDE SEQUENCE [LARGE SCALE GENOMIC DNA]</scope>
    <source>
        <strain evidence="2 3">TTM-71</strain>
    </source>
</reference>
<dbReference type="Proteomes" id="UP000290545">
    <property type="component" value="Unassembled WGS sequence"/>
</dbReference>
<keyword evidence="1" id="KW-1133">Transmembrane helix</keyword>
<dbReference type="EMBL" id="SDHZ01000001">
    <property type="protein sequence ID" value="RXK85895.1"/>
    <property type="molecule type" value="Genomic_DNA"/>
</dbReference>
<feature type="transmembrane region" description="Helical" evidence="1">
    <location>
        <begin position="196"/>
        <end position="215"/>
    </location>
</feature>
<evidence type="ECO:0000256" key="1">
    <source>
        <dbReference type="SAM" id="Phobius"/>
    </source>
</evidence>
<protein>
    <recommendedName>
        <fullName evidence="4">RHS repeat protein</fullName>
    </recommendedName>
</protein>
<dbReference type="NCBIfam" id="TIGR01643">
    <property type="entry name" value="YD_repeat_2x"/>
    <property type="match status" value="1"/>
</dbReference>
<keyword evidence="3" id="KW-1185">Reference proteome</keyword>
<dbReference type="InterPro" id="IPR006530">
    <property type="entry name" value="YD"/>
</dbReference>
<keyword evidence="1" id="KW-0472">Membrane</keyword>